<evidence type="ECO:0000256" key="1">
    <source>
        <dbReference type="SAM" id="MobiDB-lite"/>
    </source>
</evidence>
<feature type="region of interest" description="Disordered" evidence="1">
    <location>
        <begin position="81"/>
        <end position="105"/>
    </location>
</feature>
<feature type="compositionally biased region" description="Low complexity" evidence="1">
    <location>
        <begin position="82"/>
        <end position="99"/>
    </location>
</feature>
<dbReference type="EMBL" id="CAXLJM020000036">
    <property type="protein sequence ID" value="CAL8106089.1"/>
    <property type="molecule type" value="Genomic_DNA"/>
</dbReference>
<reference evidence="3 4" key="1">
    <citation type="submission" date="2024-08" db="EMBL/GenBank/DDBJ databases">
        <authorList>
            <person name="Cucini C."/>
            <person name="Frati F."/>
        </authorList>
    </citation>
    <scope>NUCLEOTIDE SEQUENCE [LARGE SCALE GENOMIC DNA]</scope>
</reference>
<dbReference type="CDD" id="cd01670">
    <property type="entry name" value="Death"/>
    <property type="match status" value="1"/>
</dbReference>
<dbReference type="InterPro" id="IPR000488">
    <property type="entry name" value="Death_dom"/>
</dbReference>
<comment type="caution">
    <text evidence="3">The sequence shown here is derived from an EMBL/GenBank/DDBJ whole genome shotgun (WGS) entry which is preliminary data.</text>
</comment>
<dbReference type="Proteomes" id="UP001642540">
    <property type="component" value="Unassembled WGS sequence"/>
</dbReference>
<gene>
    <name evidence="3" type="ORF">ODALV1_LOCUS12278</name>
</gene>
<dbReference type="InterPro" id="IPR011029">
    <property type="entry name" value="DEATH-like_dom_sf"/>
</dbReference>
<protein>
    <recommendedName>
        <fullName evidence="2">Death domain-containing protein</fullName>
    </recommendedName>
</protein>
<organism evidence="3 4">
    <name type="scientific">Orchesella dallaii</name>
    <dbReference type="NCBI Taxonomy" id="48710"/>
    <lineage>
        <taxon>Eukaryota</taxon>
        <taxon>Metazoa</taxon>
        <taxon>Ecdysozoa</taxon>
        <taxon>Arthropoda</taxon>
        <taxon>Hexapoda</taxon>
        <taxon>Collembola</taxon>
        <taxon>Entomobryomorpha</taxon>
        <taxon>Entomobryoidea</taxon>
        <taxon>Orchesellidae</taxon>
        <taxon>Orchesellinae</taxon>
        <taxon>Orchesella</taxon>
    </lineage>
</organism>
<evidence type="ECO:0000313" key="3">
    <source>
        <dbReference type="EMBL" id="CAL8106089.1"/>
    </source>
</evidence>
<evidence type="ECO:0000313" key="4">
    <source>
        <dbReference type="Proteomes" id="UP001642540"/>
    </source>
</evidence>
<keyword evidence="4" id="KW-1185">Reference proteome</keyword>
<dbReference type="PROSITE" id="PS50017">
    <property type="entry name" value="DEATH_DOMAIN"/>
    <property type="match status" value="1"/>
</dbReference>
<feature type="domain" description="Death" evidence="2">
    <location>
        <begin position="17"/>
        <end position="77"/>
    </location>
</feature>
<dbReference type="Gene3D" id="1.10.533.10">
    <property type="entry name" value="Death Domain, Fas"/>
    <property type="match status" value="1"/>
</dbReference>
<name>A0ABP1QK68_9HEXA</name>
<proteinExistence type="predicted"/>
<sequence>MIQTLFSGFTNSEYVRNWCMVANTLGVPSEKTGPFRANYNNGTLPIKELYEDVLTAWTGVKGNGATVSALIKALETLRDAASSSNEGSGSGGCKTSSTKAMDEKSIRHTTKKTGSLFKSNYALNWYLNKAIVEWIFFGRRLGHTVTNNPSENVLKLYSLFKTRIEAYDTIIAAFSCQVKVAEIMKEVYDS</sequence>
<evidence type="ECO:0000259" key="2">
    <source>
        <dbReference type="PROSITE" id="PS50017"/>
    </source>
</evidence>
<accession>A0ABP1QK68</accession>